<keyword evidence="3" id="KW-0677">Repeat</keyword>
<dbReference type="Gene3D" id="2.130.10.10">
    <property type="entry name" value="YVTN repeat-like/Quinoprotein amine dehydrogenase"/>
    <property type="match status" value="2"/>
</dbReference>
<dbReference type="GO" id="GO:0035721">
    <property type="term" value="P:intraciliary retrograde transport"/>
    <property type="evidence" value="ECO:0007669"/>
    <property type="project" value="TreeGrafter"/>
</dbReference>
<dbReference type="InterPro" id="IPR056154">
    <property type="entry name" value="Beta-prop_IFT140_1st"/>
</dbReference>
<evidence type="ECO:0000256" key="3">
    <source>
        <dbReference type="ARBA" id="ARBA00022737"/>
    </source>
</evidence>
<evidence type="ECO:0000256" key="2">
    <source>
        <dbReference type="ARBA" id="ARBA00022574"/>
    </source>
</evidence>
<name>A0A915CSH0_9BILA</name>
<dbReference type="InterPro" id="IPR001680">
    <property type="entry name" value="WD40_rpt"/>
</dbReference>
<dbReference type="SUPFAM" id="SSF50978">
    <property type="entry name" value="WD40 repeat-like"/>
    <property type="match status" value="1"/>
</dbReference>
<evidence type="ECO:0000256" key="1">
    <source>
        <dbReference type="ARBA" id="ARBA00004138"/>
    </source>
</evidence>
<keyword evidence="2" id="KW-0853">WD repeat</keyword>
<dbReference type="Pfam" id="PF23383">
    <property type="entry name" value="Beta-prop_IFT140_1st"/>
    <property type="match status" value="2"/>
</dbReference>
<dbReference type="GO" id="GO:0036064">
    <property type="term" value="C:ciliary basal body"/>
    <property type="evidence" value="ECO:0007669"/>
    <property type="project" value="TreeGrafter"/>
</dbReference>
<dbReference type="Pfam" id="PF24762">
    <property type="entry name" value="TPR_IF140-IFT172"/>
    <property type="match status" value="1"/>
</dbReference>
<evidence type="ECO:0000313" key="12">
    <source>
        <dbReference type="Proteomes" id="UP000887574"/>
    </source>
</evidence>
<dbReference type="SUPFAM" id="SSF48452">
    <property type="entry name" value="TPR-like"/>
    <property type="match status" value="1"/>
</dbReference>
<proteinExistence type="predicted"/>
<evidence type="ECO:0000259" key="11">
    <source>
        <dbReference type="Pfam" id="PF24762"/>
    </source>
</evidence>
<evidence type="ECO:0000256" key="5">
    <source>
        <dbReference type="ARBA" id="ARBA00023069"/>
    </source>
</evidence>
<feature type="domain" description="IF140 C-terminal TPR" evidence="10">
    <location>
        <begin position="1257"/>
        <end position="1384"/>
    </location>
</feature>
<dbReference type="InterPro" id="IPR056155">
    <property type="entry name" value="Beta-prop_IFT140_2nd"/>
</dbReference>
<evidence type="ECO:0000256" key="7">
    <source>
        <dbReference type="SAM" id="MobiDB-lite"/>
    </source>
</evidence>
<dbReference type="FunFam" id="1.25.40.470:FF:000028">
    <property type="entry name" value="Intraflagellar transport protein 140-like protein"/>
    <property type="match status" value="1"/>
</dbReference>
<comment type="subcellular location">
    <subcellularLocation>
        <location evidence="1">Cell projection</location>
        <location evidence="1">Cilium</location>
    </subcellularLocation>
</comment>
<dbReference type="GO" id="GO:0005930">
    <property type="term" value="C:axoneme"/>
    <property type="evidence" value="ECO:0007669"/>
    <property type="project" value="TreeGrafter"/>
</dbReference>
<accession>A0A915CSH0</accession>
<organism evidence="12 13">
    <name type="scientific">Ditylenchus dipsaci</name>
    <dbReference type="NCBI Taxonomy" id="166011"/>
    <lineage>
        <taxon>Eukaryota</taxon>
        <taxon>Metazoa</taxon>
        <taxon>Ecdysozoa</taxon>
        <taxon>Nematoda</taxon>
        <taxon>Chromadorea</taxon>
        <taxon>Rhabditida</taxon>
        <taxon>Tylenchina</taxon>
        <taxon>Tylenchomorpha</taxon>
        <taxon>Sphaerularioidea</taxon>
        <taxon>Anguinidae</taxon>
        <taxon>Anguininae</taxon>
        <taxon>Ditylenchus</taxon>
    </lineage>
</organism>
<evidence type="ECO:0000313" key="13">
    <source>
        <dbReference type="WBParaSite" id="jg11645"/>
    </source>
</evidence>
<dbReference type="InterPro" id="IPR011990">
    <property type="entry name" value="TPR-like_helical_dom_sf"/>
</dbReference>
<sequence>MLVSQKLDTQDTFAVVDSVENLNIKWHLGREFLGVSSFIPGKGGFLSFYTKRAEKPFYLSTIQHNQFPNCIDWHPTETVLAVGWESGKVELVDPNKKTEIEVTDVGLDKVCCVKWNESGSILLAVDLAGSIRAFQFDSQQQKQLQPKPLNSAQIVDEIPTDVCPKLFDRKILDYSGNVDKRVNERGSAGERTAKLGEINGKDELTELLNKHKRFMEFEEEKQMISTKQTMHVNLVTVFLVKLSGRPDCFSMIRIDAGLIVLCYGEREIRVWDLQNEDSAILTLSTEKGYDTNDQIVCLSYSSKKDTISGATANGKVASWRRQQKTSGEIRGGGAEEVLAIDQQWRLQNALFLNSPISEMAWSPTSAALAINSGNSVEIFLSQGIEFFVDTEFAVVQVSPQILSLIKITDPVETQELQLHTNIRAIKSFQVQLDQIIFSNDSPLKIQTLSSFDIPVISTAIFYNQQIYIVDKDKLLINTIQGTLKKSVTFREIEGDPSTIDVNGKWMCIATTHGYLRIYDLSDDNFKLVFHSSHIGKSVKEFEKFASVKINCAGNRISFTIQQSNEEVNEKLFVWTLRLTQLVLNRVGGYFSFHSGITDQQQYESVEAEKTARKSKGGGERPKTAAERKIEQEISRYRMLFHLPGNHFWDRNDSRFLVCEANHVGSDNTANQLLSMFVTTEHSIQMHDLQPRPTKADCLIAVSVPFLFLLKNIENDDEDDIASERTISRLILRRTIREFVGMDFNNPQAIEAMLNFSFYLCVGQMDNAFKAIKFIKNESVWESMARMCVKTRRIDVARVCLGHMGNARAACALRHCLEKGESIELQTARLAIELGMIEEAIAIYTTANRYDIVNQVYQAQGKWSEAFEIAEKHDRIHLRNTHYNYAKYLESVGNIEAAIDNYEKANVHRFEVPRMLSDEPKALEFYIKRNADPALTKWWAQYLESTGDLEIAKNFYSNAGDYLSVVRILCYTERIQEASELVSQMDDKAAAFHLARHLETLEDFENAVKYFSKASAYGSAIRLAKEHDMTDKLANLALLVGGRELIDVAQYYEELPGHADKAVMLYHKAGMIGRALDLAFKTEQFTALDLIAQDLNEKSDPRVLERAAQFFSNNQQDQMAVQLLAYAKKYSEAVALCSQKHVTITEELDNLLTPSKTEKGAMASNRTKLLEEIARCCLQQGNYHFAAKKFTQAGNKLEAMRALLKSGDTPKIILFANTAKNKDIYRMAGNYLQTLNWKEDANLMRQVENFYLKADSLDLLANFYEACAQVEIDDYRDYEKGIAAYSEALRCLNKKIDKESGGTSSTFLADRQDELREALEKIKRFLAAKLLYESDPGEALRQLNAMTEEKDINEVVRLGDIFAIIVAHNMKRGNFRKAWQVIEQCERRQPKVDMRQHLSSPILDQICDEAGVPRLTLLNQNNNNQREEEEDEEEATIEYSHAMKRRISNLSNEHV</sequence>
<evidence type="ECO:0000256" key="6">
    <source>
        <dbReference type="ARBA" id="ARBA00023273"/>
    </source>
</evidence>
<dbReference type="Pfam" id="PF23385">
    <property type="entry name" value="Beta-prop_IFT140_2nd"/>
    <property type="match status" value="1"/>
</dbReference>
<dbReference type="InterPro" id="IPR036322">
    <property type="entry name" value="WD40_repeat_dom_sf"/>
</dbReference>
<evidence type="ECO:0000259" key="9">
    <source>
        <dbReference type="Pfam" id="PF23385"/>
    </source>
</evidence>
<feature type="domain" description="IF140/IFT172/WDR19 TPR" evidence="11">
    <location>
        <begin position="762"/>
        <end position="1249"/>
    </location>
</feature>
<feature type="domain" description="IFT140 first beta-propeller" evidence="8">
    <location>
        <begin position="20"/>
        <end position="158"/>
    </location>
</feature>
<dbReference type="InterPro" id="IPR056168">
    <property type="entry name" value="TPR_IF140/IFT172/WDR19"/>
</dbReference>
<keyword evidence="6" id="KW-0966">Cell projection</keyword>
<feature type="domain" description="IFT140 first beta-propeller" evidence="8">
    <location>
        <begin position="236"/>
        <end position="379"/>
    </location>
</feature>
<feature type="region of interest" description="Disordered" evidence="7">
    <location>
        <begin position="607"/>
        <end position="626"/>
    </location>
</feature>
<keyword evidence="5" id="KW-0969">Cilium</keyword>
<dbReference type="WBParaSite" id="jg11645">
    <property type="protein sequence ID" value="jg11645"/>
    <property type="gene ID" value="jg11645"/>
</dbReference>
<dbReference type="PANTHER" id="PTHR15722:SF7">
    <property type="entry name" value="INTRAFLAGELLAR TRANSPORT PROTEIN 140 HOMOLOG"/>
    <property type="match status" value="1"/>
</dbReference>
<protein>
    <submittedName>
        <fullName evidence="13">Anaphase-promoting complex subunit 4-like WD40 domain-containing protein</fullName>
    </submittedName>
</protein>
<dbReference type="PANTHER" id="PTHR15722">
    <property type="entry name" value="IFT140/172-RELATED"/>
    <property type="match status" value="1"/>
</dbReference>
<evidence type="ECO:0000259" key="8">
    <source>
        <dbReference type="Pfam" id="PF23383"/>
    </source>
</evidence>
<dbReference type="Proteomes" id="UP000887574">
    <property type="component" value="Unplaced"/>
</dbReference>
<reference evidence="13" key="1">
    <citation type="submission" date="2022-11" db="UniProtKB">
        <authorList>
            <consortium name="WormBaseParasite"/>
        </authorList>
    </citation>
    <scope>IDENTIFICATION</scope>
</reference>
<dbReference type="Pfam" id="PF24760">
    <property type="entry name" value="TPR_IF140_C"/>
    <property type="match status" value="1"/>
</dbReference>
<dbReference type="SMART" id="SM00320">
    <property type="entry name" value="WD40"/>
    <property type="match status" value="4"/>
</dbReference>
<dbReference type="GO" id="GO:0030991">
    <property type="term" value="C:intraciliary transport particle A"/>
    <property type="evidence" value="ECO:0007669"/>
    <property type="project" value="TreeGrafter"/>
</dbReference>
<dbReference type="Gene3D" id="1.25.40.470">
    <property type="match status" value="2"/>
</dbReference>
<evidence type="ECO:0000259" key="10">
    <source>
        <dbReference type="Pfam" id="PF24760"/>
    </source>
</evidence>
<dbReference type="InterPro" id="IPR015943">
    <property type="entry name" value="WD40/YVTN_repeat-like_dom_sf"/>
</dbReference>
<keyword evidence="4" id="KW-0802">TPR repeat</keyword>
<keyword evidence="12" id="KW-1185">Reference proteome</keyword>
<dbReference type="InterPro" id="IPR056156">
    <property type="entry name" value="TPR_IF140_C"/>
</dbReference>
<evidence type="ECO:0000256" key="4">
    <source>
        <dbReference type="ARBA" id="ARBA00022803"/>
    </source>
</evidence>
<feature type="domain" description="IFT140 second beta-propeller" evidence="9">
    <location>
        <begin position="391"/>
        <end position="710"/>
    </location>
</feature>